<dbReference type="AlphaFoldDB" id="A0A5A7QA06"/>
<organism evidence="1 2">
    <name type="scientific">Striga asiatica</name>
    <name type="common">Asiatic witchweed</name>
    <name type="synonym">Buchnera asiatica</name>
    <dbReference type="NCBI Taxonomy" id="4170"/>
    <lineage>
        <taxon>Eukaryota</taxon>
        <taxon>Viridiplantae</taxon>
        <taxon>Streptophyta</taxon>
        <taxon>Embryophyta</taxon>
        <taxon>Tracheophyta</taxon>
        <taxon>Spermatophyta</taxon>
        <taxon>Magnoliopsida</taxon>
        <taxon>eudicotyledons</taxon>
        <taxon>Gunneridae</taxon>
        <taxon>Pentapetalae</taxon>
        <taxon>asterids</taxon>
        <taxon>lamiids</taxon>
        <taxon>Lamiales</taxon>
        <taxon>Orobanchaceae</taxon>
        <taxon>Buchnereae</taxon>
        <taxon>Striga</taxon>
    </lineage>
</organism>
<evidence type="ECO:0000313" key="1">
    <source>
        <dbReference type="EMBL" id="GER41257.1"/>
    </source>
</evidence>
<sequence length="106" mass="11347">MAASARGVVGDCGGTGERQRVAATVPAERQDDRCNGLSMAVSRLWRFPTLDGGIPQKRPPLLIDRRERTVGGPLLLKVADEDFSTGSSAVLFANGRGRPLLVDSWV</sequence>
<comment type="caution">
    <text evidence="1">The sequence shown here is derived from an EMBL/GenBank/DDBJ whole genome shotgun (WGS) entry which is preliminary data.</text>
</comment>
<reference evidence="2" key="1">
    <citation type="journal article" date="2019" name="Curr. Biol.">
        <title>Genome Sequence of Striga asiatica Provides Insight into the Evolution of Plant Parasitism.</title>
        <authorList>
            <person name="Yoshida S."/>
            <person name="Kim S."/>
            <person name="Wafula E.K."/>
            <person name="Tanskanen J."/>
            <person name="Kim Y.M."/>
            <person name="Honaas L."/>
            <person name="Yang Z."/>
            <person name="Spallek T."/>
            <person name="Conn C.E."/>
            <person name="Ichihashi Y."/>
            <person name="Cheong K."/>
            <person name="Cui S."/>
            <person name="Der J.P."/>
            <person name="Gundlach H."/>
            <person name="Jiao Y."/>
            <person name="Hori C."/>
            <person name="Ishida J.K."/>
            <person name="Kasahara H."/>
            <person name="Kiba T."/>
            <person name="Kim M.S."/>
            <person name="Koo N."/>
            <person name="Laohavisit A."/>
            <person name="Lee Y.H."/>
            <person name="Lumba S."/>
            <person name="McCourt P."/>
            <person name="Mortimer J.C."/>
            <person name="Mutuku J.M."/>
            <person name="Nomura T."/>
            <person name="Sasaki-Sekimoto Y."/>
            <person name="Seto Y."/>
            <person name="Wang Y."/>
            <person name="Wakatake T."/>
            <person name="Sakakibara H."/>
            <person name="Demura T."/>
            <person name="Yamaguchi S."/>
            <person name="Yoneyama K."/>
            <person name="Manabe R.I."/>
            <person name="Nelson D.C."/>
            <person name="Schulman A.H."/>
            <person name="Timko M.P."/>
            <person name="dePamphilis C.W."/>
            <person name="Choi D."/>
            <person name="Shirasu K."/>
        </authorList>
    </citation>
    <scope>NUCLEOTIDE SEQUENCE [LARGE SCALE GENOMIC DNA]</scope>
    <source>
        <strain evidence="2">cv. UVA1</strain>
    </source>
</reference>
<name>A0A5A7QA06_STRAF</name>
<dbReference type="EMBL" id="BKCP01006071">
    <property type="protein sequence ID" value="GER41257.1"/>
    <property type="molecule type" value="Genomic_DNA"/>
</dbReference>
<protein>
    <submittedName>
        <fullName evidence="1">Trigger factor</fullName>
    </submittedName>
</protein>
<gene>
    <name evidence="1" type="ORF">STAS_17963</name>
</gene>
<dbReference type="Proteomes" id="UP000325081">
    <property type="component" value="Unassembled WGS sequence"/>
</dbReference>
<evidence type="ECO:0000313" key="2">
    <source>
        <dbReference type="Proteomes" id="UP000325081"/>
    </source>
</evidence>
<accession>A0A5A7QA06</accession>
<proteinExistence type="predicted"/>
<keyword evidence="2" id="KW-1185">Reference proteome</keyword>